<dbReference type="PROSITE" id="PS50157">
    <property type="entry name" value="ZINC_FINGER_C2H2_2"/>
    <property type="match status" value="2"/>
</dbReference>
<dbReference type="GO" id="GO:0008270">
    <property type="term" value="F:zinc ion binding"/>
    <property type="evidence" value="ECO:0007669"/>
    <property type="project" value="UniProtKB-KW"/>
</dbReference>
<name>V5GSH6_ANOGL</name>
<feature type="domain" description="C2H2-type" evidence="2">
    <location>
        <begin position="16"/>
        <end position="43"/>
    </location>
</feature>
<dbReference type="EMBL" id="GALX01005273">
    <property type="protein sequence ID" value="JAB63193.1"/>
    <property type="molecule type" value="Transcribed_RNA"/>
</dbReference>
<dbReference type="InterPro" id="IPR013087">
    <property type="entry name" value="Znf_C2H2_type"/>
</dbReference>
<accession>V5GSH6</accession>
<dbReference type="PANTHER" id="PTHR31511">
    <property type="entry name" value="PROTEIN CBG23764"/>
    <property type="match status" value="1"/>
</dbReference>
<evidence type="ECO:0000256" key="1">
    <source>
        <dbReference type="PROSITE-ProRule" id="PRU00042"/>
    </source>
</evidence>
<dbReference type="PANTHER" id="PTHR31511:SF12">
    <property type="entry name" value="RHO TERMINATION FACTOR N-TERMINAL DOMAIN-CONTAINING PROTEIN"/>
    <property type="match status" value="1"/>
</dbReference>
<evidence type="ECO:0000313" key="3">
    <source>
        <dbReference type="EMBL" id="JAB63193.1"/>
    </source>
</evidence>
<dbReference type="InterPro" id="IPR036236">
    <property type="entry name" value="Znf_C2H2_sf"/>
</dbReference>
<keyword evidence="1" id="KW-0863">Zinc-finger</keyword>
<dbReference type="AlphaFoldDB" id="V5GSH6"/>
<dbReference type="Gene3D" id="3.30.160.60">
    <property type="entry name" value="Classic Zinc Finger"/>
    <property type="match status" value="1"/>
</dbReference>
<organism evidence="3">
    <name type="scientific">Anoplophora glabripennis</name>
    <name type="common">Asian longhorn beetle</name>
    <name type="synonym">Anoplophora nobilis</name>
    <dbReference type="NCBI Taxonomy" id="217634"/>
    <lineage>
        <taxon>Eukaryota</taxon>
        <taxon>Metazoa</taxon>
        <taxon>Ecdysozoa</taxon>
        <taxon>Arthropoda</taxon>
        <taxon>Hexapoda</taxon>
        <taxon>Insecta</taxon>
        <taxon>Pterygota</taxon>
        <taxon>Neoptera</taxon>
        <taxon>Endopterygota</taxon>
        <taxon>Coleoptera</taxon>
        <taxon>Polyphaga</taxon>
        <taxon>Cucujiformia</taxon>
        <taxon>Chrysomeloidea</taxon>
        <taxon>Cerambycidae</taxon>
        <taxon>Lamiinae</taxon>
        <taxon>Lamiini</taxon>
        <taxon>Anoplophora</taxon>
    </lineage>
</organism>
<keyword evidence="1" id="KW-0862">Zinc</keyword>
<sequence>MTIWLPDVSDAPGVTMQCEYCNKAFSNKYSLTRHVREYCPVLHHRLCSEGPSNKKPKLDNIICQHCGKKFSTMFNLNRHIQNNCFVFKKSQPSTSGAGYSSSLNRKRVNQAVIETLEDGVTKLQHAFKNRIATYRFNSPKTHIDYKIFMDEARPKIENIIIKYLQEHTTFKINFEVFGLYVIPEKEMSDIKSFNTKNKVVTQSTDLQKMFEEFIEEMTSQASEFQMKDSGWTLKHIMFLDVNINKFTPMSAATYIKLPRCVENKKAVLNIQNKDNACFAWAINAAIFSANSNPTQTSSYPHYDTLLNFTGIDFPVKLKDITKFEEMNNISVNVFGLESEFKDGKTVTEVVGPLHFTKCRKPTHVNLLLVSDDSGNNHYCLIKNLSKLVSKQKSLHDGALHICDGCLQSFRKIEILKAHQDNDCNHVCVKIPSTDLKINKYGESIPENILKFVNFEKQLPVPFVIYADFESLLKPLHHNEPCNNNSFTVKVSEHQPYSFAFYLKCTFDDRYSKFEIYRGPDAA</sequence>
<dbReference type="Pfam" id="PF00096">
    <property type="entry name" value="zf-C2H2"/>
    <property type="match status" value="2"/>
</dbReference>
<feature type="non-terminal residue" evidence="3">
    <location>
        <position position="522"/>
    </location>
</feature>
<dbReference type="SMART" id="SM00355">
    <property type="entry name" value="ZnF_C2H2"/>
    <property type="match status" value="3"/>
</dbReference>
<keyword evidence="1" id="KW-0479">Metal-binding</keyword>
<feature type="domain" description="C2H2-type" evidence="2">
    <location>
        <begin position="61"/>
        <end position="92"/>
    </location>
</feature>
<proteinExistence type="predicted"/>
<protein>
    <recommendedName>
        <fullName evidence="2">C2H2-type domain-containing protein</fullName>
    </recommendedName>
</protein>
<dbReference type="SUPFAM" id="SSF57667">
    <property type="entry name" value="beta-beta-alpha zinc fingers"/>
    <property type="match status" value="1"/>
</dbReference>
<evidence type="ECO:0000259" key="2">
    <source>
        <dbReference type="PROSITE" id="PS50157"/>
    </source>
</evidence>
<reference evidence="3" key="1">
    <citation type="submission" date="2013-07" db="EMBL/GenBank/DDBJ databases">
        <title>Midgut Transcriptome Profiling of Anoplphora glabripennis, a Lignocellulose Degrading, Wood-Boring Cerambycid.</title>
        <authorList>
            <person name="Scully E.D."/>
            <person name="Hoover K."/>
            <person name="Carlson J.E."/>
            <person name="Tien M."/>
            <person name="Geib S.M."/>
        </authorList>
    </citation>
    <scope>NUCLEOTIDE SEQUENCE</scope>
</reference>